<dbReference type="EMBL" id="JBHTMC010000010">
    <property type="protein sequence ID" value="MFD1263018.1"/>
    <property type="molecule type" value="Genomic_DNA"/>
</dbReference>
<keyword evidence="9 11" id="KW-0472">Membrane</keyword>
<dbReference type="PANTHER" id="PTHR33446:SF11">
    <property type="entry name" value="TONB3"/>
    <property type="match status" value="1"/>
</dbReference>
<dbReference type="PANTHER" id="PTHR33446">
    <property type="entry name" value="PROTEIN TONB-RELATED"/>
    <property type="match status" value="1"/>
</dbReference>
<evidence type="ECO:0000256" key="6">
    <source>
        <dbReference type="ARBA" id="ARBA00022692"/>
    </source>
</evidence>
<comment type="caution">
    <text evidence="13">The sequence shown here is derived from an EMBL/GenBank/DDBJ whole genome shotgun (WGS) entry which is preliminary data.</text>
</comment>
<evidence type="ECO:0000256" key="8">
    <source>
        <dbReference type="ARBA" id="ARBA00022989"/>
    </source>
</evidence>
<evidence type="ECO:0000256" key="10">
    <source>
        <dbReference type="SAM" id="MobiDB-lite"/>
    </source>
</evidence>
<keyword evidence="5" id="KW-0997">Cell inner membrane</keyword>
<dbReference type="InterPro" id="IPR037682">
    <property type="entry name" value="TonB_C"/>
</dbReference>
<comment type="similarity">
    <text evidence="2">Belongs to the TonB family.</text>
</comment>
<dbReference type="NCBIfam" id="TIGR01352">
    <property type="entry name" value="tonB_Cterm"/>
    <property type="match status" value="1"/>
</dbReference>
<evidence type="ECO:0000256" key="2">
    <source>
        <dbReference type="ARBA" id="ARBA00006555"/>
    </source>
</evidence>
<dbReference type="PROSITE" id="PS52015">
    <property type="entry name" value="TONB_CTD"/>
    <property type="match status" value="1"/>
</dbReference>
<evidence type="ECO:0000256" key="3">
    <source>
        <dbReference type="ARBA" id="ARBA00022448"/>
    </source>
</evidence>
<feature type="region of interest" description="Disordered" evidence="10">
    <location>
        <begin position="1"/>
        <end position="23"/>
    </location>
</feature>
<keyword evidence="7" id="KW-0653">Protein transport</keyword>
<evidence type="ECO:0000256" key="9">
    <source>
        <dbReference type="ARBA" id="ARBA00023136"/>
    </source>
</evidence>
<dbReference type="SUPFAM" id="SSF74653">
    <property type="entry name" value="TolA/TonB C-terminal domain"/>
    <property type="match status" value="1"/>
</dbReference>
<evidence type="ECO:0000256" key="5">
    <source>
        <dbReference type="ARBA" id="ARBA00022519"/>
    </source>
</evidence>
<keyword evidence="8 11" id="KW-1133">Transmembrane helix</keyword>
<dbReference type="Proteomes" id="UP001597158">
    <property type="component" value="Unassembled WGS sequence"/>
</dbReference>
<evidence type="ECO:0000256" key="4">
    <source>
        <dbReference type="ARBA" id="ARBA00022475"/>
    </source>
</evidence>
<name>A0ABW3WAF0_9RHOO</name>
<reference evidence="14" key="1">
    <citation type="journal article" date="2019" name="Int. J. Syst. Evol. Microbiol.">
        <title>The Global Catalogue of Microorganisms (GCM) 10K type strain sequencing project: providing services to taxonomists for standard genome sequencing and annotation.</title>
        <authorList>
            <consortium name="The Broad Institute Genomics Platform"/>
            <consortium name="The Broad Institute Genome Sequencing Center for Infectious Disease"/>
            <person name="Wu L."/>
            <person name="Ma J."/>
        </authorList>
    </citation>
    <scope>NUCLEOTIDE SEQUENCE [LARGE SCALE GENOMIC DNA]</scope>
    <source>
        <strain evidence="14">CCUG 48884</strain>
    </source>
</reference>
<evidence type="ECO:0000313" key="14">
    <source>
        <dbReference type="Proteomes" id="UP001597158"/>
    </source>
</evidence>
<evidence type="ECO:0000259" key="12">
    <source>
        <dbReference type="PROSITE" id="PS52015"/>
    </source>
</evidence>
<accession>A0ABW3WAF0</accession>
<dbReference type="RefSeq" id="WP_277833890.1">
    <property type="nucleotide sequence ID" value="NZ_JARQZE010000010.1"/>
</dbReference>
<evidence type="ECO:0000256" key="7">
    <source>
        <dbReference type="ARBA" id="ARBA00022927"/>
    </source>
</evidence>
<proteinExistence type="inferred from homology"/>
<keyword evidence="3" id="KW-0813">Transport</keyword>
<keyword evidence="4" id="KW-1003">Cell membrane</keyword>
<dbReference type="Gene3D" id="3.30.1150.10">
    <property type="match status" value="1"/>
</dbReference>
<evidence type="ECO:0000256" key="11">
    <source>
        <dbReference type="SAM" id="Phobius"/>
    </source>
</evidence>
<feature type="region of interest" description="Disordered" evidence="10">
    <location>
        <begin position="128"/>
        <end position="167"/>
    </location>
</feature>
<protein>
    <submittedName>
        <fullName evidence="13">Energy transducer TonB</fullName>
    </submittedName>
</protein>
<dbReference type="InterPro" id="IPR051045">
    <property type="entry name" value="TonB-dependent_transducer"/>
</dbReference>
<comment type="subcellular location">
    <subcellularLocation>
        <location evidence="1">Cell inner membrane</location>
        <topology evidence="1">Single-pass membrane protein</topology>
        <orientation evidence="1">Periplasmic side</orientation>
    </subcellularLocation>
</comment>
<keyword evidence="14" id="KW-1185">Reference proteome</keyword>
<gene>
    <name evidence="13" type="ORF">ACFQ4M_05435</name>
</gene>
<evidence type="ECO:0000256" key="1">
    <source>
        <dbReference type="ARBA" id="ARBA00004383"/>
    </source>
</evidence>
<evidence type="ECO:0000313" key="13">
    <source>
        <dbReference type="EMBL" id="MFD1263018.1"/>
    </source>
</evidence>
<dbReference type="InterPro" id="IPR006260">
    <property type="entry name" value="TonB/TolA_C"/>
</dbReference>
<sequence>MAPPGTPPSEPSATPAQRGTQGVRGRLRRLGGPLLLAAFALSLLLHGLLLLVQFRLPESKPTRDKGLEVVLVNTRHAQAPEKAEVFAQANVDGGGNTEQDARPSTPLPPQPNRQDGDALVEAKRLAPAPVQEQKPVITRDKAPAKVAAAPKKVEQPAPTPEPEPRLSGLDLLDSAAAVARLEAQIDRDLQELAKRPRKKFIGARAQEYRFAQYVEDWRQKVERIGTLNYPEAARGKLYGSLLLSVTIRADGSVDKVGVHRSSGHKLLDDAAVRIVEMAAPYAPFPPDIRKDYDVIEITRTWTFTNRDQVRAN</sequence>
<keyword evidence="6 11" id="KW-0812">Transmembrane</keyword>
<feature type="domain" description="TonB C-terminal" evidence="12">
    <location>
        <begin position="213"/>
        <end position="312"/>
    </location>
</feature>
<dbReference type="Pfam" id="PF03544">
    <property type="entry name" value="TonB_C"/>
    <property type="match status" value="1"/>
</dbReference>
<feature type="transmembrane region" description="Helical" evidence="11">
    <location>
        <begin position="34"/>
        <end position="54"/>
    </location>
</feature>
<feature type="region of interest" description="Disordered" evidence="10">
    <location>
        <begin position="91"/>
        <end position="116"/>
    </location>
</feature>
<feature type="compositionally biased region" description="Pro residues" evidence="10">
    <location>
        <begin position="1"/>
        <end position="10"/>
    </location>
</feature>
<organism evidence="13 14">
    <name type="scientific">Thauera mechernichensis</name>
    <dbReference type="NCBI Taxonomy" id="82788"/>
    <lineage>
        <taxon>Bacteria</taxon>
        <taxon>Pseudomonadati</taxon>
        <taxon>Pseudomonadota</taxon>
        <taxon>Betaproteobacteria</taxon>
        <taxon>Rhodocyclales</taxon>
        <taxon>Zoogloeaceae</taxon>
        <taxon>Thauera</taxon>
    </lineage>
</organism>